<proteinExistence type="predicted"/>
<gene>
    <name evidence="2" type="ORF">NWE73_09545</name>
</gene>
<sequence>MSTSPSRKTMSRIDELKIRAKKLQKSLSANNKEIKLKEALNKIASLNGFTNWRDLKHKLEETELFLNRATGPSTLHWYSTQEEARYFVKTHGGYIIPYQTDFFAGDDDYLASLGIDKNDADLKLVGQDWSEPNDAEAFKRLQNKIRAFRDQK</sequence>
<dbReference type="Proteomes" id="UP001152321">
    <property type="component" value="Unassembled WGS sequence"/>
</dbReference>
<evidence type="ECO:0000313" key="2">
    <source>
        <dbReference type="EMBL" id="MDG0816607.1"/>
    </source>
</evidence>
<organism evidence="2 3">
    <name type="scientific">Bdellovibrio svalbardensis</name>
    <dbReference type="NCBI Taxonomy" id="2972972"/>
    <lineage>
        <taxon>Bacteria</taxon>
        <taxon>Pseudomonadati</taxon>
        <taxon>Bdellovibrionota</taxon>
        <taxon>Bdellovibrionia</taxon>
        <taxon>Bdellovibrionales</taxon>
        <taxon>Pseudobdellovibrionaceae</taxon>
        <taxon>Bdellovibrio</taxon>
    </lineage>
</organism>
<evidence type="ECO:0000313" key="3">
    <source>
        <dbReference type="Proteomes" id="UP001152321"/>
    </source>
</evidence>
<dbReference type="InterPro" id="IPR045517">
    <property type="entry name" value="Glyoxalase_8"/>
</dbReference>
<comment type="caution">
    <text evidence="2">The sequence shown here is derived from an EMBL/GenBank/DDBJ whole genome shotgun (WGS) entry which is preliminary data.</text>
</comment>
<dbReference type="EMBL" id="JANRMI010000002">
    <property type="protein sequence ID" value="MDG0816607.1"/>
    <property type="molecule type" value="Genomic_DNA"/>
</dbReference>
<keyword evidence="3" id="KW-1185">Reference proteome</keyword>
<protein>
    <submittedName>
        <fullName evidence="2">Glyoxalase superfamily protein</fullName>
    </submittedName>
</protein>
<dbReference type="Pfam" id="PF20066">
    <property type="entry name" value="Glyoxalase_8"/>
    <property type="match status" value="1"/>
</dbReference>
<feature type="domain" description="Glyoxalase-related protein" evidence="1">
    <location>
        <begin position="8"/>
        <end position="62"/>
    </location>
</feature>
<accession>A0ABT6DID0</accession>
<name>A0ABT6DID0_9BACT</name>
<dbReference type="RefSeq" id="WP_277578084.1">
    <property type="nucleotide sequence ID" value="NZ_JANRMI010000002.1"/>
</dbReference>
<evidence type="ECO:0000259" key="1">
    <source>
        <dbReference type="Pfam" id="PF20066"/>
    </source>
</evidence>
<reference evidence="2" key="1">
    <citation type="submission" date="2022-08" db="EMBL/GenBank/DDBJ databases">
        <title>Novel Bdellovibrio Species Isolated from Svalbard: Designation Bdellovibrio svalbardensis.</title>
        <authorList>
            <person name="Mitchell R.J."/>
            <person name="Choi S.Y."/>
        </authorList>
    </citation>
    <scope>NUCLEOTIDE SEQUENCE</scope>
    <source>
        <strain evidence="2">PAP01</strain>
    </source>
</reference>